<organism evidence="4 5">
    <name type="scientific">Nonomuraea zeae</name>
    <dbReference type="NCBI Taxonomy" id="1642303"/>
    <lineage>
        <taxon>Bacteria</taxon>
        <taxon>Bacillati</taxon>
        <taxon>Actinomycetota</taxon>
        <taxon>Actinomycetes</taxon>
        <taxon>Streptosporangiales</taxon>
        <taxon>Streptosporangiaceae</taxon>
        <taxon>Nonomuraea</taxon>
    </lineage>
</organism>
<gene>
    <name evidence="4" type="ORF">ETD85_30410</name>
</gene>
<keyword evidence="5" id="KW-1185">Reference proteome</keyword>
<sequence length="79" mass="9107">MKRFTCDELVELTTAYLDFALDPAERDGVRAHLACCEGCRRYVEQLRASIRALGDPPPEKLPADVRDRLLSAFRERRRT</sequence>
<dbReference type="InterPro" id="IPR041916">
    <property type="entry name" value="Anti_sigma_zinc_sf"/>
</dbReference>
<name>A0A5S4GAG7_9ACTN</name>
<dbReference type="AlphaFoldDB" id="A0A5S4GAG7"/>
<dbReference type="Proteomes" id="UP000306628">
    <property type="component" value="Unassembled WGS sequence"/>
</dbReference>
<evidence type="ECO:0000256" key="1">
    <source>
        <dbReference type="ARBA" id="ARBA00023015"/>
    </source>
</evidence>
<comment type="caution">
    <text evidence="4">The sequence shown here is derived from an EMBL/GenBank/DDBJ whole genome shotgun (WGS) entry which is preliminary data.</text>
</comment>
<proteinExistence type="predicted"/>
<keyword evidence="1" id="KW-0805">Transcription regulation</keyword>
<evidence type="ECO:0000259" key="3">
    <source>
        <dbReference type="Pfam" id="PF13490"/>
    </source>
</evidence>
<evidence type="ECO:0000313" key="5">
    <source>
        <dbReference type="Proteomes" id="UP000306628"/>
    </source>
</evidence>
<dbReference type="EMBL" id="VCKX01000108">
    <property type="protein sequence ID" value="TMR30008.1"/>
    <property type="molecule type" value="Genomic_DNA"/>
</dbReference>
<protein>
    <submittedName>
        <fullName evidence="4">Anti-sigma factor</fullName>
    </submittedName>
</protein>
<feature type="domain" description="Putative zinc-finger" evidence="3">
    <location>
        <begin position="6"/>
        <end position="40"/>
    </location>
</feature>
<evidence type="ECO:0000256" key="2">
    <source>
        <dbReference type="ARBA" id="ARBA00023163"/>
    </source>
</evidence>
<dbReference type="Gene3D" id="1.10.10.1320">
    <property type="entry name" value="Anti-sigma factor, zinc-finger domain"/>
    <property type="match status" value="1"/>
</dbReference>
<dbReference type="OrthoDB" id="129419at2"/>
<reference evidence="4 5" key="1">
    <citation type="submission" date="2019-05" db="EMBL/GenBank/DDBJ databases">
        <title>Draft genome sequence of Nonomuraea zeae DSM 100528.</title>
        <authorList>
            <person name="Saricaoglu S."/>
            <person name="Isik K."/>
        </authorList>
    </citation>
    <scope>NUCLEOTIDE SEQUENCE [LARGE SCALE GENOMIC DNA]</scope>
    <source>
        <strain evidence="4 5">DSM 100528</strain>
    </source>
</reference>
<evidence type="ECO:0000313" key="4">
    <source>
        <dbReference type="EMBL" id="TMR30008.1"/>
    </source>
</evidence>
<dbReference type="InterPro" id="IPR027383">
    <property type="entry name" value="Znf_put"/>
</dbReference>
<keyword evidence="2" id="KW-0804">Transcription</keyword>
<accession>A0A5S4GAG7</accession>
<dbReference type="Pfam" id="PF13490">
    <property type="entry name" value="zf-HC2"/>
    <property type="match status" value="1"/>
</dbReference>